<protein>
    <submittedName>
        <fullName evidence="3">OTU domain-containing protein 6B-like</fullName>
    </submittedName>
</protein>
<keyword evidence="2" id="KW-1185">Reference proteome</keyword>
<dbReference type="AlphaFoldDB" id="A0A1S3HY94"/>
<name>A0A1S3HY94_LINAN</name>
<proteinExistence type="predicted"/>
<evidence type="ECO:0000313" key="2">
    <source>
        <dbReference type="Proteomes" id="UP000085678"/>
    </source>
</evidence>
<feature type="compositionally biased region" description="Polar residues" evidence="1">
    <location>
        <begin position="84"/>
        <end position="100"/>
    </location>
</feature>
<dbReference type="Proteomes" id="UP000085678">
    <property type="component" value="Unplaced"/>
</dbReference>
<evidence type="ECO:0000256" key="1">
    <source>
        <dbReference type="SAM" id="MobiDB-lite"/>
    </source>
</evidence>
<feature type="compositionally biased region" description="Basic residues" evidence="1">
    <location>
        <begin position="101"/>
        <end position="110"/>
    </location>
</feature>
<gene>
    <name evidence="3" type="primary">LOC106159309</name>
</gene>
<dbReference type="RefSeq" id="XP_013390997.1">
    <property type="nucleotide sequence ID" value="XM_013535543.1"/>
</dbReference>
<dbReference type="GeneID" id="106159309"/>
<dbReference type="KEGG" id="lak:106159309"/>
<accession>A0A1S3HY94</accession>
<dbReference type="STRING" id="7574.A0A1S3HY94"/>
<organism evidence="2 3">
    <name type="scientific">Lingula anatina</name>
    <name type="common">Brachiopod</name>
    <name type="synonym">Lingula unguis</name>
    <dbReference type="NCBI Taxonomy" id="7574"/>
    <lineage>
        <taxon>Eukaryota</taxon>
        <taxon>Metazoa</taxon>
        <taxon>Spiralia</taxon>
        <taxon>Lophotrochozoa</taxon>
        <taxon>Brachiopoda</taxon>
        <taxon>Linguliformea</taxon>
        <taxon>Lingulata</taxon>
        <taxon>Lingulida</taxon>
        <taxon>Linguloidea</taxon>
        <taxon>Lingulidae</taxon>
        <taxon>Lingula</taxon>
    </lineage>
</organism>
<sequence length="121" mass="13616">MEEEGVENLSPQETLSAKHKKEAKELQAQIQKLKHSVPKGDKKKKKDVAAQIAILEAELEQKHEKERQELNDTSAKGVDETAEQLENLSTSVTQNASQPKKPSKAQKRKVNHDFESSVFID</sequence>
<feature type="region of interest" description="Disordered" evidence="1">
    <location>
        <begin position="62"/>
        <end position="121"/>
    </location>
</feature>
<reference evidence="3" key="1">
    <citation type="submission" date="2025-08" db="UniProtKB">
        <authorList>
            <consortium name="RefSeq"/>
        </authorList>
    </citation>
    <scope>IDENTIFICATION</scope>
    <source>
        <tissue evidence="3">Gonads</tissue>
    </source>
</reference>
<evidence type="ECO:0000313" key="3">
    <source>
        <dbReference type="RefSeq" id="XP_013390997.1"/>
    </source>
</evidence>
<feature type="region of interest" description="Disordered" evidence="1">
    <location>
        <begin position="1"/>
        <end position="46"/>
    </location>
</feature>
<feature type="compositionally biased region" description="Basic residues" evidence="1">
    <location>
        <begin position="32"/>
        <end position="46"/>
    </location>
</feature>
<dbReference type="InParanoid" id="A0A1S3HY94"/>